<dbReference type="Proteomes" id="UP001499843">
    <property type="component" value="Unassembled WGS sequence"/>
</dbReference>
<keyword evidence="2" id="KW-1185">Reference proteome</keyword>
<dbReference type="InterPro" id="IPR040442">
    <property type="entry name" value="Pyrv_kinase-like_dom_sf"/>
</dbReference>
<dbReference type="EMBL" id="BAAAQX010000006">
    <property type="protein sequence ID" value="GAA2207351.1"/>
    <property type="molecule type" value="Genomic_DNA"/>
</dbReference>
<dbReference type="RefSeq" id="WP_344474454.1">
    <property type="nucleotide sequence ID" value="NZ_BAAAQX010000006.1"/>
</dbReference>
<dbReference type="PANTHER" id="PTHR42905">
    <property type="entry name" value="PHOSPHOENOLPYRUVATE CARBOXYLASE"/>
    <property type="match status" value="1"/>
</dbReference>
<name>A0ABN3CE18_9ACTN</name>
<comment type="caution">
    <text evidence="1">The sequence shown here is derived from an EMBL/GenBank/DDBJ whole genome shotgun (WGS) entry which is preliminary data.</text>
</comment>
<dbReference type="InterPro" id="IPR039556">
    <property type="entry name" value="ICL/PEPM"/>
</dbReference>
<dbReference type="Gene3D" id="3.20.20.60">
    <property type="entry name" value="Phosphoenolpyruvate-binding domains"/>
    <property type="match status" value="1"/>
</dbReference>
<dbReference type="PANTHER" id="PTHR42905:SF5">
    <property type="entry name" value="CARBOXYVINYL-CARBOXYPHOSPHONATE PHOSPHORYLMUTASE, CHLOROPLASTIC"/>
    <property type="match status" value="1"/>
</dbReference>
<sequence length="287" mass="30750">MSTLRTLVGSGRLLVVPGAANALTARVIEDCGFESVYVTGAGLANTHLGVPDIGLLTFSELVAHVAAIREAVSVPLIVDADTGFGNPINVRRTVRDLERAGADAIQIEDQTFPKRCGHFAGKNVIPAEEMITKIRAAVDARRDDDTLIVARTDARAVAGLDEACTRANAYRDAGADVVFLEAPRSEAEVETVAARVRGPQIINLVHGGVTPMLPERRLRELGFAIALHANLPLLAGIKGIQDALHTLRGGTAPGESQLASWAERQRLVRRPEFEELEARYTTQEGTP</sequence>
<dbReference type="InterPro" id="IPR015813">
    <property type="entry name" value="Pyrv/PenolPyrv_kinase-like_dom"/>
</dbReference>
<dbReference type="CDD" id="cd00377">
    <property type="entry name" value="ICL_PEPM"/>
    <property type="match status" value="1"/>
</dbReference>
<accession>A0ABN3CE18</accession>
<protein>
    <submittedName>
        <fullName evidence="1">Oxaloacetate decarboxylase</fullName>
    </submittedName>
</protein>
<evidence type="ECO:0000313" key="1">
    <source>
        <dbReference type="EMBL" id="GAA2207351.1"/>
    </source>
</evidence>
<organism evidence="1 2">
    <name type="scientific">Nonomuraea monospora</name>
    <dbReference type="NCBI Taxonomy" id="568818"/>
    <lineage>
        <taxon>Bacteria</taxon>
        <taxon>Bacillati</taxon>
        <taxon>Actinomycetota</taxon>
        <taxon>Actinomycetes</taxon>
        <taxon>Streptosporangiales</taxon>
        <taxon>Streptosporangiaceae</taxon>
        <taxon>Nonomuraea</taxon>
    </lineage>
</organism>
<dbReference type="Pfam" id="PF13714">
    <property type="entry name" value="PEP_mutase"/>
    <property type="match status" value="1"/>
</dbReference>
<dbReference type="SUPFAM" id="SSF51621">
    <property type="entry name" value="Phosphoenolpyruvate/pyruvate domain"/>
    <property type="match status" value="1"/>
</dbReference>
<reference evidence="1 2" key="1">
    <citation type="journal article" date="2019" name="Int. J. Syst. Evol. Microbiol.">
        <title>The Global Catalogue of Microorganisms (GCM) 10K type strain sequencing project: providing services to taxonomists for standard genome sequencing and annotation.</title>
        <authorList>
            <consortium name="The Broad Institute Genomics Platform"/>
            <consortium name="The Broad Institute Genome Sequencing Center for Infectious Disease"/>
            <person name="Wu L."/>
            <person name="Ma J."/>
        </authorList>
    </citation>
    <scope>NUCLEOTIDE SEQUENCE [LARGE SCALE GENOMIC DNA]</scope>
    <source>
        <strain evidence="1 2">JCM 16114</strain>
    </source>
</reference>
<evidence type="ECO:0000313" key="2">
    <source>
        <dbReference type="Proteomes" id="UP001499843"/>
    </source>
</evidence>
<proteinExistence type="predicted"/>
<gene>
    <name evidence="1" type="ORF">GCM10009850_028090</name>
</gene>